<sequence>MAGMAGMEQQTIQAEPGAPIEIESLCPRCENNGTTRLLMMEIPHFREIVLMAFECPHCGERNSEVQFAGLIGEKGRKYHLRVEPGDLRAINRQVVKSDHATLSVPELEFEIEPGTQKAQLTTVEGILSAAAKNLQQHQEERRKEYPEVAAKIDAFCEKLESCARAEMGFTLEVSDPSGNSYVESYEQDVAKDDRLTMTYFERTKEMSRKMGLKVEEEEPEIKPDDRTTVRTRGELSARAPPLRGATRTRLPS</sequence>
<feature type="domain" description="Zinc finger ZPR1-type" evidence="6">
    <location>
        <begin position="24"/>
        <end position="184"/>
    </location>
</feature>
<reference evidence="7 8" key="1">
    <citation type="submission" date="2024-03" db="EMBL/GenBank/DDBJ databases">
        <title>Complete genome sequence of the green alga Chloropicon roscoffensis RCC1871.</title>
        <authorList>
            <person name="Lemieux C."/>
            <person name="Pombert J.-F."/>
            <person name="Otis C."/>
            <person name="Turmel M."/>
        </authorList>
    </citation>
    <scope>NUCLEOTIDE SEQUENCE [LARGE SCALE GENOMIC DNA]</scope>
    <source>
        <strain evidence="7 8">RCC1871</strain>
    </source>
</reference>
<keyword evidence="2" id="KW-0479">Metal-binding</keyword>
<evidence type="ECO:0000259" key="6">
    <source>
        <dbReference type="SMART" id="SM00709"/>
    </source>
</evidence>
<keyword evidence="4" id="KW-0862">Zinc</keyword>
<evidence type="ECO:0000313" key="7">
    <source>
        <dbReference type="EMBL" id="WZN66499.1"/>
    </source>
</evidence>
<name>A0AAX4PLK2_9CHLO</name>
<organism evidence="7 8">
    <name type="scientific">Chloropicon roscoffensis</name>
    <dbReference type="NCBI Taxonomy" id="1461544"/>
    <lineage>
        <taxon>Eukaryota</taxon>
        <taxon>Viridiplantae</taxon>
        <taxon>Chlorophyta</taxon>
        <taxon>Chloropicophyceae</taxon>
        <taxon>Chloropicales</taxon>
        <taxon>Chloropicaceae</taxon>
        <taxon>Chloropicon</taxon>
    </lineage>
</organism>
<dbReference type="Gene3D" id="2.20.25.420">
    <property type="entry name" value="ZPR1, zinc finger domain"/>
    <property type="match status" value="1"/>
</dbReference>
<dbReference type="PANTHER" id="PTHR10876">
    <property type="entry name" value="ZINC FINGER PROTEIN ZPR1"/>
    <property type="match status" value="1"/>
</dbReference>
<dbReference type="GO" id="GO:0005634">
    <property type="term" value="C:nucleus"/>
    <property type="evidence" value="ECO:0007669"/>
    <property type="project" value="TreeGrafter"/>
</dbReference>
<keyword evidence="3" id="KW-0863">Zinc-finger</keyword>
<dbReference type="InterPro" id="IPR040141">
    <property type="entry name" value="ZPR1"/>
</dbReference>
<dbReference type="PANTHER" id="PTHR10876:SF0">
    <property type="entry name" value="ZINC FINGER PROTEIN ZPR1"/>
    <property type="match status" value="1"/>
</dbReference>
<dbReference type="InterPro" id="IPR004457">
    <property type="entry name" value="Znf_ZPR1"/>
</dbReference>
<evidence type="ECO:0000313" key="8">
    <source>
        <dbReference type="Proteomes" id="UP001472866"/>
    </source>
</evidence>
<dbReference type="InterPro" id="IPR042452">
    <property type="entry name" value="ZPR1_Znf1/2"/>
</dbReference>
<dbReference type="GO" id="GO:0008270">
    <property type="term" value="F:zinc ion binding"/>
    <property type="evidence" value="ECO:0007669"/>
    <property type="project" value="UniProtKB-KW"/>
</dbReference>
<protein>
    <submittedName>
        <fullName evidence="7">Zinc finger protein ZPR1</fullName>
    </submittedName>
</protein>
<dbReference type="InterPro" id="IPR056180">
    <property type="entry name" value="ZPR1_jr_dom"/>
</dbReference>
<evidence type="ECO:0000256" key="5">
    <source>
        <dbReference type="SAM" id="MobiDB-lite"/>
    </source>
</evidence>
<feature type="compositionally biased region" description="Basic and acidic residues" evidence="5">
    <location>
        <begin position="209"/>
        <end position="235"/>
    </location>
</feature>
<dbReference type="Pfam" id="PF22794">
    <property type="entry name" value="jr-ZPR1"/>
    <property type="match status" value="1"/>
</dbReference>
<evidence type="ECO:0000256" key="2">
    <source>
        <dbReference type="ARBA" id="ARBA00022723"/>
    </source>
</evidence>
<evidence type="ECO:0000256" key="3">
    <source>
        <dbReference type="ARBA" id="ARBA00022771"/>
    </source>
</evidence>
<dbReference type="AlphaFoldDB" id="A0AAX4PLK2"/>
<dbReference type="Proteomes" id="UP001472866">
    <property type="component" value="Chromosome 15"/>
</dbReference>
<dbReference type="Pfam" id="PF03367">
    <property type="entry name" value="Zn_ribbon_ZPR1"/>
    <property type="match status" value="1"/>
</dbReference>
<proteinExistence type="inferred from homology"/>
<dbReference type="Gene3D" id="2.60.120.1040">
    <property type="entry name" value="ZPR1, A/B domain"/>
    <property type="match status" value="1"/>
</dbReference>
<dbReference type="InterPro" id="IPR042451">
    <property type="entry name" value="ZPR1_A/B_dom"/>
</dbReference>
<accession>A0AAX4PLK2</accession>
<evidence type="ECO:0000256" key="1">
    <source>
        <dbReference type="ARBA" id="ARBA00008354"/>
    </source>
</evidence>
<comment type="similarity">
    <text evidence="1">Belongs to the ZPR1 family.</text>
</comment>
<feature type="region of interest" description="Disordered" evidence="5">
    <location>
        <begin position="209"/>
        <end position="252"/>
    </location>
</feature>
<dbReference type="FunFam" id="2.20.25.420:FF:000001">
    <property type="entry name" value="Zinc finger protein ZPR1"/>
    <property type="match status" value="1"/>
</dbReference>
<evidence type="ECO:0000256" key="4">
    <source>
        <dbReference type="ARBA" id="ARBA00022833"/>
    </source>
</evidence>
<keyword evidence="8" id="KW-1185">Reference proteome</keyword>
<dbReference type="SMART" id="SM00709">
    <property type="entry name" value="Zpr1"/>
    <property type="match status" value="1"/>
</dbReference>
<gene>
    <name evidence="7" type="ORF">HKI87_15g80660</name>
</gene>
<dbReference type="EMBL" id="CP151515">
    <property type="protein sequence ID" value="WZN66499.1"/>
    <property type="molecule type" value="Genomic_DNA"/>
</dbReference>
<dbReference type="NCBIfam" id="TIGR00310">
    <property type="entry name" value="ZPR1_znf"/>
    <property type="match status" value="1"/>
</dbReference>